<dbReference type="GO" id="GO:0005634">
    <property type="term" value="C:nucleus"/>
    <property type="evidence" value="ECO:0007669"/>
    <property type="project" value="UniProtKB-SubCell"/>
</dbReference>
<evidence type="ECO:0000256" key="3">
    <source>
        <dbReference type="ARBA" id="ARBA00023015"/>
    </source>
</evidence>
<proteinExistence type="inferred from homology"/>
<name>A0A8E2DPG8_9APHY</name>
<feature type="compositionally biased region" description="Low complexity" evidence="8">
    <location>
        <begin position="987"/>
        <end position="997"/>
    </location>
</feature>
<dbReference type="EMBL" id="KV722356">
    <property type="protein sequence ID" value="OCH93358.1"/>
    <property type="molecule type" value="Genomic_DNA"/>
</dbReference>
<feature type="compositionally biased region" description="Basic and acidic residues" evidence="8">
    <location>
        <begin position="529"/>
        <end position="560"/>
    </location>
</feature>
<feature type="compositionally biased region" description="Polar residues" evidence="8">
    <location>
        <begin position="725"/>
        <end position="735"/>
    </location>
</feature>
<keyword evidence="11" id="KW-1185">Reference proteome</keyword>
<dbReference type="PANTHER" id="PTHR14898">
    <property type="entry name" value="ENHANCER OF POLYCOMB"/>
    <property type="match status" value="1"/>
</dbReference>
<evidence type="ECO:0000313" key="11">
    <source>
        <dbReference type="Proteomes" id="UP000250043"/>
    </source>
</evidence>
<feature type="compositionally biased region" description="Polar residues" evidence="8">
    <location>
        <begin position="766"/>
        <end position="777"/>
    </location>
</feature>
<evidence type="ECO:0000256" key="1">
    <source>
        <dbReference type="ARBA" id="ARBA00004123"/>
    </source>
</evidence>
<evidence type="ECO:0000256" key="8">
    <source>
        <dbReference type="SAM" id="MobiDB-lite"/>
    </source>
</evidence>
<dbReference type="GO" id="GO:0035267">
    <property type="term" value="C:NuA4 histone acetyltransferase complex"/>
    <property type="evidence" value="ECO:0007669"/>
    <property type="project" value="InterPro"/>
</dbReference>
<feature type="region of interest" description="Disordered" evidence="8">
    <location>
        <begin position="515"/>
        <end position="582"/>
    </location>
</feature>
<dbReference type="AlphaFoldDB" id="A0A8E2DPG8"/>
<dbReference type="Pfam" id="PF10513">
    <property type="entry name" value="EPL1"/>
    <property type="match status" value="1"/>
</dbReference>
<dbReference type="GO" id="GO:0006357">
    <property type="term" value="P:regulation of transcription by RNA polymerase II"/>
    <property type="evidence" value="ECO:0007669"/>
    <property type="project" value="InterPro"/>
</dbReference>
<dbReference type="OrthoDB" id="435275at2759"/>
<evidence type="ECO:0000256" key="2">
    <source>
        <dbReference type="ARBA" id="ARBA00008035"/>
    </source>
</evidence>
<evidence type="ECO:0000256" key="5">
    <source>
        <dbReference type="ARBA" id="ARBA00023242"/>
    </source>
</evidence>
<dbReference type="InterPro" id="IPR019542">
    <property type="entry name" value="Enhancer_polycomb-like_N"/>
</dbReference>
<feature type="domain" description="Enhancer of polycomb-like N-terminal" evidence="9">
    <location>
        <begin position="15"/>
        <end position="210"/>
    </location>
</feature>
<evidence type="ECO:0000313" key="10">
    <source>
        <dbReference type="EMBL" id="OCH93358.1"/>
    </source>
</evidence>
<protein>
    <recommendedName>
        <fullName evidence="7">Enhancer of polycomb-like protein</fullName>
    </recommendedName>
</protein>
<gene>
    <name evidence="10" type="ORF">OBBRIDRAFT_328810</name>
</gene>
<comment type="function">
    <text evidence="6">Component of the NuA4 histone acetyltransferase complex which is involved in transcriptional activation of selected genes principally by acetylation of nucleosomal histone H4 and H2A. The NuA4 complex is also involved in DNA repair. Involved in gene silencing by neighboring heterochromatin, blockage of the silencing spreading along the chromosome, and required for cell cycle progression through G2/M.</text>
</comment>
<dbReference type="Proteomes" id="UP000250043">
    <property type="component" value="Unassembled WGS sequence"/>
</dbReference>
<keyword evidence="4 7" id="KW-0804">Transcription</keyword>
<feature type="compositionally biased region" description="Low complexity" evidence="8">
    <location>
        <begin position="171"/>
        <end position="180"/>
    </location>
</feature>
<sequence length="1031" mass="113211">MPRNHTAGPSTLRNRNRVTNKTRLRIITECIDADPIVLDEDEEKARVVSTAGVDAEDANEHHLQAVLSAAATRHQAIRATRTTEKETVQAAAYIPTPDSTGLVANYAELYPPGRWKDPSTYVKSSDTVEESISYALADGFIYYMDERDKEWLDKNNEEARGEGTSAQGAVSGTSTRSGRSTKGKGKDPDVAQPVNMSEDEFELVTAIFEKVTHEKTEFLHHGLEQGAPFPPFSDYQDTFANKLPPSMFAVFVVPEWVPEPETLLRMARVVYPYWRDRRLERGGHRIIPTVNLDETDTKNESYICFRRREIKAIRKTRAQQAPYADKMRRLQVELGISLSLAESVRDRERLKREQTVQGQVVWDKRLILVDLKRKFPILGTKEDEELFFDKEKVPKKPKTEATGRIPLKLRTRDNADTASPITLVEPQIKPKERQAMIQSQIEQELARRKEKDQRWEDLVDNPYQPLPTPYPSRLFRVIPPSKASASPWLEEESDSDEREYRAVRMRLGRGGRLHIDRRSVRRRTGRTSVKSDTHPWLAKDDSTGPDAREQTRILEERWRYDDDDSPPTGPDGPDEKDRTLIDDYDPKYLVRQASLLSEQDYQSLMTDPTLIVTGDHGQKQAIVPFRLGLPPPPPMPRRDVPISQRPGPSPTTPGMTGARSLSSSVRLSPVANGTHGTPVAMQTQIRNMPPPSSLPHMRISSNGGMRPPITPQVPAMLANISTPLITPSPHSTPPNSAGHVNGFPDVTTHAPDGNEPDTKQGVHASPNGTAQSNSDQPQVDAVASVTPSTSPLRPKTQVPQAVSIPAVSTNGYHLNPYAPTMPNGAYAMHPNLRHNGLSAQHVQSLKAAYASMSPSPDPTQANGNTANVAIRPPAPYLPHVMANGANYQMQQLAAQRLPWMVAAQQQQRSPSVHAVDANGVGIDGLGSPSLSPALAGVVPPRTPSANGMRNGALPRAVPVANAGQFAQGLASSANAHIARLAPPSPSPHMLSPSLAASQVQSSPTRAPQPPLASPSPSLQPRQVVGSSGAGY</sequence>
<feature type="region of interest" description="Disordered" evidence="8">
    <location>
        <begin position="725"/>
        <end position="799"/>
    </location>
</feature>
<evidence type="ECO:0000259" key="9">
    <source>
        <dbReference type="Pfam" id="PF10513"/>
    </source>
</evidence>
<evidence type="ECO:0000256" key="7">
    <source>
        <dbReference type="RuleBase" id="RU361124"/>
    </source>
</evidence>
<reference evidence="10 11" key="1">
    <citation type="submission" date="2016-07" db="EMBL/GenBank/DDBJ databases">
        <title>Draft genome of the white-rot fungus Obba rivulosa 3A-2.</title>
        <authorList>
            <consortium name="DOE Joint Genome Institute"/>
            <person name="Miettinen O."/>
            <person name="Riley R."/>
            <person name="Acob R."/>
            <person name="Barry K."/>
            <person name="Cullen D."/>
            <person name="De Vries R."/>
            <person name="Hainaut M."/>
            <person name="Hatakka A."/>
            <person name="Henrissat B."/>
            <person name="Hilden K."/>
            <person name="Kuo R."/>
            <person name="Labutti K."/>
            <person name="Lipzen A."/>
            <person name="Makela M.R."/>
            <person name="Sandor L."/>
            <person name="Spatafora J.W."/>
            <person name="Grigoriev I.V."/>
            <person name="Hibbett D.S."/>
        </authorList>
    </citation>
    <scope>NUCLEOTIDE SEQUENCE [LARGE SCALE GENOMIC DNA]</scope>
    <source>
        <strain evidence="10 11">3A-2</strain>
    </source>
</reference>
<keyword evidence="3 7" id="KW-0805">Transcription regulation</keyword>
<keyword evidence="5 7" id="KW-0539">Nucleus</keyword>
<comment type="subcellular location">
    <subcellularLocation>
        <location evidence="1 7">Nucleus</location>
    </subcellularLocation>
</comment>
<evidence type="ECO:0000256" key="4">
    <source>
        <dbReference type="ARBA" id="ARBA00023163"/>
    </source>
</evidence>
<comment type="similarity">
    <text evidence="2 7">Belongs to the enhancer of polycomb family.</text>
</comment>
<organism evidence="10 11">
    <name type="scientific">Obba rivulosa</name>
    <dbReference type="NCBI Taxonomy" id="1052685"/>
    <lineage>
        <taxon>Eukaryota</taxon>
        <taxon>Fungi</taxon>
        <taxon>Dikarya</taxon>
        <taxon>Basidiomycota</taxon>
        <taxon>Agaricomycotina</taxon>
        <taxon>Agaricomycetes</taxon>
        <taxon>Polyporales</taxon>
        <taxon>Gelatoporiaceae</taxon>
        <taxon>Obba</taxon>
    </lineage>
</organism>
<feature type="region of interest" description="Disordered" evidence="8">
    <location>
        <begin position="979"/>
        <end position="1031"/>
    </location>
</feature>
<dbReference type="InterPro" id="IPR024943">
    <property type="entry name" value="Enhancer_polycomb"/>
</dbReference>
<evidence type="ECO:0000256" key="6">
    <source>
        <dbReference type="ARBA" id="ARBA00025513"/>
    </source>
</evidence>
<accession>A0A8E2DPG8</accession>
<feature type="compositionally biased region" description="Basic and acidic residues" evidence="8">
    <location>
        <begin position="573"/>
        <end position="582"/>
    </location>
</feature>
<feature type="region of interest" description="Disordered" evidence="8">
    <location>
        <begin position="157"/>
        <end position="192"/>
    </location>
</feature>